<dbReference type="InterPro" id="IPR052099">
    <property type="entry name" value="Regulatory_TF_Diverse"/>
</dbReference>
<dbReference type="SUPFAM" id="SSF47459">
    <property type="entry name" value="HLH, helix-loop-helix DNA-binding domain"/>
    <property type="match status" value="1"/>
</dbReference>
<organism evidence="2 3">
    <name type="scientific">Mycena metata</name>
    <dbReference type="NCBI Taxonomy" id="1033252"/>
    <lineage>
        <taxon>Eukaryota</taxon>
        <taxon>Fungi</taxon>
        <taxon>Dikarya</taxon>
        <taxon>Basidiomycota</taxon>
        <taxon>Agaricomycotina</taxon>
        <taxon>Agaricomycetes</taxon>
        <taxon>Agaricomycetidae</taxon>
        <taxon>Agaricales</taxon>
        <taxon>Marasmiineae</taxon>
        <taxon>Mycenaceae</taxon>
        <taxon>Mycena</taxon>
    </lineage>
</organism>
<name>A0AAD7GK88_9AGAR</name>
<proteinExistence type="predicted"/>
<comment type="caution">
    <text evidence="2">The sequence shown here is derived from an EMBL/GenBank/DDBJ whole genome shotgun (WGS) entry which is preliminary data.</text>
</comment>
<sequence>SRLKTLHTTIERRYRTNLNARIQSLRQAVPTLRVVDRAAAIKAGEPSPGMLSSRGDASDPQDHIDARGFVDGVKVARKCSKANVLGKAIEYI</sequence>
<feature type="non-terminal residue" evidence="2">
    <location>
        <position position="1"/>
    </location>
</feature>
<dbReference type="GO" id="GO:0046983">
    <property type="term" value="F:protein dimerization activity"/>
    <property type="evidence" value="ECO:0007669"/>
    <property type="project" value="InterPro"/>
</dbReference>
<evidence type="ECO:0000313" key="2">
    <source>
        <dbReference type="EMBL" id="KAJ7691859.1"/>
    </source>
</evidence>
<dbReference type="PANTHER" id="PTHR47336">
    <property type="entry name" value="TRANSCRIPTION FACTOR HMS1-RELATED"/>
    <property type="match status" value="1"/>
</dbReference>
<gene>
    <name evidence="2" type="ORF">B0H16DRAFT_1257744</name>
</gene>
<accession>A0AAD7GK88</accession>
<dbReference type="AlphaFoldDB" id="A0AAD7GK88"/>
<dbReference type="Proteomes" id="UP001215598">
    <property type="component" value="Unassembled WGS sequence"/>
</dbReference>
<dbReference type="EMBL" id="JARKIB010000791">
    <property type="protein sequence ID" value="KAJ7691859.1"/>
    <property type="molecule type" value="Genomic_DNA"/>
</dbReference>
<dbReference type="PANTHER" id="PTHR47336:SF2">
    <property type="entry name" value="TRANSCRIPTION FACTOR HMS1-RELATED"/>
    <property type="match status" value="1"/>
</dbReference>
<keyword evidence="3" id="KW-1185">Reference proteome</keyword>
<evidence type="ECO:0000313" key="3">
    <source>
        <dbReference type="Proteomes" id="UP001215598"/>
    </source>
</evidence>
<dbReference type="Pfam" id="PF00010">
    <property type="entry name" value="HLH"/>
    <property type="match status" value="1"/>
</dbReference>
<feature type="non-terminal residue" evidence="2">
    <location>
        <position position="92"/>
    </location>
</feature>
<dbReference type="PROSITE" id="PS50888">
    <property type="entry name" value="BHLH"/>
    <property type="match status" value="1"/>
</dbReference>
<protein>
    <recommendedName>
        <fullName evidence="1">BHLH domain-containing protein</fullName>
    </recommendedName>
</protein>
<dbReference type="InterPro" id="IPR036638">
    <property type="entry name" value="HLH_DNA-bd_sf"/>
</dbReference>
<reference evidence="2" key="1">
    <citation type="submission" date="2023-03" db="EMBL/GenBank/DDBJ databases">
        <title>Massive genome expansion in bonnet fungi (Mycena s.s.) driven by repeated elements and novel gene families across ecological guilds.</title>
        <authorList>
            <consortium name="Lawrence Berkeley National Laboratory"/>
            <person name="Harder C.B."/>
            <person name="Miyauchi S."/>
            <person name="Viragh M."/>
            <person name="Kuo A."/>
            <person name="Thoen E."/>
            <person name="Andreopoulos B."/>
            <person name="Lu D."/>
            <person name="Skrede I."/>
            <person name="Drula E."/>
            <person name="Henrissat B."/>
            <person name="Morin E."/>
            <person name="Kohler A."/>
            <person name="Barry K."/>
            <person name="LaButti K."/>
            <person name="Morin E."/>
            <person name="Salamov A."/>
            <person name="Lipzen A."/>
            <person name="Mereny Z."/>
            <person name="Hegedus B."/>
            <person name="Baldrian P."/>
            <person name="Stursova M."/>
            <person name="Weitz H."/>
            <person name="Taylor A."/>
            <person name="Grigoriev I.V."/>
            <person name="Nagy L.G."/>
            <person name="Martin F."/>
            <person name="Kauserud H."/>
        </authorList>
    </citation>
    <scope>NUCLEOTIDE SEQUENCE</scope>
    <source>
        <strain evidence="2">CBHHK182m</strain>
    </source>
</reference>
<dbReference type="Gene3D" id="4.10.280.10">
    <property type="entry name" value="Helix-loop-helix DNA-binding domain"/>
    <property type="match status" value="1"/>
</dbReference>
<feature type="domain" description="BHLH" evidence="1">
    <location>
        <begin position="2"/>
        <end position="92"/>
    </location>
</feature>
<evidence type="ECO:0000259" key="1">
    <source>
        <dbReference type="PROSITE" id="PS50888"/>
    </source>
</evidence>
<dbReference type="InterPro" id="IPR011598">
    <property type="entry name" value="bHLH_dom"/>
</dbReference>